<dbReference type="InterPro" id="IPR050903">
    <property type="entry name" value="Bact_Chemotaxis_MeTrfase"/>
</dbReference>
<reference evidence="8 9" key="1">
    <citation type="journal article" date="2022" name="IScience">
        <title>An ultrasensitive nanofiber-based assay for enzymatic hydrolysis and deep-sea microbial degradation of cellulose.</title>
        <authorList>
            <person name="Tsudome M."/>
            <person name="Tachioka M."/>
            <person name="Miyazaki M."/>
            <person name="Uchimura K."/>
            <person name="Tsuda M."/>
            <person name="Takaki Y."/>
            <person name="Deguchi S."/>
        </authorList>
    </citation>
    <scope>NUCLEOTIDE SEQUENCE [LARGE SCALE GENOMIC DNA]</scope>
    <source>
        <strain evidence="8 9">GE09</strain>
    </source>
</reference>
<dbReference type="SUPFAM" id="SSF47757">
    <property type="entry name" value="Chemotaxis receptor methyltransferase CheR, N-terminal domain"/>
    <property type="match status" value="1"/>
</dbReference>
<evidence type="ECO:0000256" key="3">
    <source>
        <dbReference type="ARBA" id="ARBA00022679"/>
    </source>
</evidence>
<dbReference type="AlphaFoldDB" id="A0AAN1WIM0"/>
<dbReference type="RefSeq" id="WP_420828069.1">
    <property type="nucleotide sequence ID" value="NZ_AP023086.1"/>
</dbReference>
<dbReference type="PROSITE" id="PS50123">
    <property type="entry name" value="CHER"/>
    <property type="match status" value="1"/>
</dbReference>
<sequence length="283" mass="32611">MVGVSKRVEAPSQGNREFTMTYANFAHIRDIAYDLTGITLSDHKQNMIYGRLARRLRALGLSSFDDYCNLLSEDSPELHEFINAITTNLTAFFRENHHFDFLKTTAFPNIIRKNMASKRLRIWSAGCSTGEEPYSIAMTLSATAGFSQWNAKILATDLDSNVVDKGRRGIYQEDRCTGIPNEYTRYLKRNPSTGEIKIREDVQEKIAFKQLNLLHQWPMKGPFDIIFCRNVVIYFDQETQKKLFARYHKMLAEGGYLFIGHSENLNRVSNDFTSLGKTMYQKK</sequence>
<dbReference type="EC" id="2.1.1.80" evidence="5"/>
<accession>A0AAN1WIM0</accession>
<dbReference type="Pfam" id="PF03705">
    <property type="entry name" value="CheR_N"/>
    <property type="match status" value="1"/>
</dbReference>
<dbReference type="Gene3D" id="1.10.155.10">
    <property type="entry name" value="Chemotaxis receptor methyltransferase CheR, N-terminal domain"/>
    <property type="match status" value="1"/>
</dbReference>
<feature type="binding site" evidence="6">
    <location>
        <begin position="212"/>
        <end position="213"/>
    </location>
    <ligand>
        <name>S-adenosyl-L-methionine</name>
        <dbReference type="ChEBI" id="CHEBI:59789"/>
    </ligand>
</feature>
<dbReference type="GO" id="GO:0032259">
    <property type="term" value="P:methylation"/>
    <property type="evidence" value="ECO:0007669"/>
    <property type="project" value="UniProtKB-KW"/>
</dbReference>
<dbReference type="InterPro" id="IPR022641">
    <property type="entry name" value="CheR_N"/>
</dbReference>
<evidence type="ECO:0000259" key="7">
    <source>
        <dbReference type="PROSITE" id="PS50123"/>
    </source>
</evidence>
<comment type="function">
    <text evidence="5">Methylation of the membrane-bound methyl-accepting chemotaxis proteins (MCP) to form gamma-glutamyl methyl ester residues in MCP.</text>
</comment>
<feature type="binding site" evidence="6">
    <location>
        <position position="90"/>
    </location>
    <ligand>
        <name>S-adenosyl-L-methionine</name>
        <dbReference type="ChEBI" id="CHEBI:59789"/>
    </ligand>
</feature>
<gene>
    <name evidence="8" type="ORF">MARGE09_P2475</name>
</gene>
<proteinExistence type="predicted"/>
<dbReference type="InterPro" id="IPR022642">
    <property type="entry name" value="CheR_C"/>
</dbReference>
<feature type="domain" description="CheR-type methyltransferase" evidence="7">
    <location>
        <begin position="13"/>
        <end position="283"/>
    </location>
</feature>
<name>A0AAN1WIM0_9GAMM</name>
<dbReference type="Proteomes" id="UP001320119">
    <property type="component" value="Chromosome"/>
</dbReference>
<dbReference type="InterPro" id="IPR029063">
    <property type="entry name" value="SAM-dependent_MTases_sf"/>
</dbReference>
<dbReference type="InterPro" id="IPR036804">
    <property type="entry name" value="CheR_N_sf"/>
</dbReference>
<evidence type="ECO:0000256" key="4">
    <source>
        <dbReference type="ARBA" id="ARBA00022691"/>
    </source>
</evidence>
<comment type="catalytic activity">
    <reaction evidence="1 5">
        <text>L-glutamyl-[protein] + S-adenosyl-L-methionine = [protein]-L-glutamate 5-O-methyl ester + S-adenosyl-L-homocysteine</text>
        <dbReference type="Rhea" id="RHEA:24452"/>
        <dbReference type="Rhea" id="RHEA-COMP:10208"/>
        <dbReference type="Rhea" id="RHEA-COMP:10311"/>
        <dbReference type="ChEBI" id="CHEBI:29973"/>
        <dbReference type="ChEBI" id="CHEBI:57856"/>
        <dbReference type="ChEBI" id="CHEBI:59789"/>
        <dbReference type="ChEBI" id="CHEBI:82795"/>
        <dbReference type="EC" id="2.1.1.80"/>
    </reaction>
</comment>
<keyword evidence="2 5" id="KW-0489">Methyltransferase</keyword>
<dbReference type="InterPro" id="IPR026024">
    <property type="entry name" value="Chemotaxis_MeTrfase_CheR"/>
</dbReference>
<protein>
    <recommendedName>
        <fullName evidence="5">Chemotaxis protein methyltransferase</fullName>
        <ecNumber evidence="5">2.1.1.80</ecNumber>
    </recommendedName>
</protein>
<evidence type="ECO:0000313" key="8">
    <source>
        <dbReference type="EMBL" id="BCD98274.1"/>
    </source>
</evidence>
<organism evidence="8 9">
    <name type="scientific">Marinagarivorans cellulosilyticus</name>
    <dbReference type="NCBI Taxonomy" id="2721545"/>
    <lineage>
        <taxon>Bacteria</taxon>
        <taxon>Pseudomonadati</taxon>
        <taxon>Pseudomonadota</taxon>
        <taxon>Gammaproteobacteria</taxon>
        <taxon>Cellvibrionales</taxon>
        <taxon>Cellvibrionaceae</taxon>
        <taxon>Marinagarivorans</taxon>
    </lineage>
</organism>
<dbReference type="EMBL" id="AP023086">
    <property type="protein sequence ID" value="BCD98274.1"/>
    <property type="molecule type" value="Genomic_DNA"/>
</dbReference>
<dbReference type="PRINTS" id="PR00996">
    <property type="entry name" value="CHERMTFRASE"/>
</dbReference>
<keyword evidence="3 5" id="KW-0808">Transferase</keyword>
<feature type="binding site" evidence="6">
    <location>
        <position position="88"/>
    </location>
    <ligand>
        <name>S-adenosyl-L-methionine</name>
        <dbReference type="ChEBI" id="CHEBI:59789"/>
    </ligand>
</feature>
<keyword evidence="4 5" id="KW-0949">S-adenosyl-L-methionine</keyword>
<feature type="binding site" evidence="6">
    <location>
        <position position="132"/>
    </location>
    <ligand>
        <name>S-adenosyl-L-methionine</name>
        <dbReference type="ChEBI" id="CHEBI:59789"/>
    </ligand>
</feature>
<dbReference type="PANTHER" id="PTHR24422:SF19">
    <property type="entry name" value="CHEMOTAXIS PROTEIN METHYLTRANSFERASE"/>
    <property type="match status" value="1"/>
</dbReference>
<dbReference type="Pfam" id="PF01739">
    <property type="entry name" value="CheR"/>
    <property type="match status" value="1"/>
</dbReference>
<evidence type="ECO:0000256" key="1">
    <source>
        <dbReference type="ARBA" id="ARBA00001541"/>
    </source>
</evidence>
<evidence type="ECO:0000256" key="6">
    <source>
        <dbReference type="PIRSR" id="PIRSR000410-1"/>
    </source>
</evidence>
<dbReference type="SMART" id="SM00138">
    <property type="entry name" value="MeTrc"/>
    <property type="match status" value="1"/>
</dbReference>
<evidence type="ECO:0000256" key="2">
    <source>
        <dbReference type="ARBA" id="ARBA00022603"/>
    </source>
</evidence>
<dbReference type="Gene3D" id="3.40.50.150">
    <property type="entry name" value="Vaccinia Virus protein VP39"/>
    <property type="match status" value="1"/>
</dbReference>
<dbReference type="PANTHER" id="PTHR24422">
    <property type="entry name" value="CHEMOTAXIS PROTEIN METHYLTRANSFERASE"/>
    <property type="match status" value="1"/>
</dbReference>
<dbReference type="SUPFAM" id="SSF53335">
    <property type="entry name" value="S-adenosyl-L-methionine-dependent methyltransferases"/>
    <property type="match status" value="1"/>
</dbReference>
<keyword evidence="9" id="KW-1185">Reference proteome</keyword>
<evidence type="ECO:0000256" key="5">
    <source>
        <dbReference type="PIRNR" id="PIRNR000410"/>
    </source>
</evidence>
<dbReference type="InterPro" id="IPR000780">
    <property type="entry name" value="CheR_MeTrfase"/>
</dbReference>
<feature type="binding site" evidence="6">
    <location>
        <position position="94"/>
    </location>
    <ligand>
        <name>S-adenosyl-L-methionine</name>
        <dbReference type="ChEBI" id="CHEBI:59789"/>
    </ligand>
</feature>
<dbReference type="KEGG" id="marq:MARGE09_P2475"/>
<feature type="binding site" evidence="6">
    <location>
        <position position="157"/>
    </location>
    <ligand>
        <name>S-adenosyl-L-methionine</name>
        <dbReference type="ChEBI" id="CHEBI:59789"/>
    </ligand>
</feature>
<dbReference type="PIRSF" id="PIRSF000410">
    <property type="entry name" value="CheR"/>
    <property type="match status" value="1"/>
</dbReference>
<feature type="binding site" evidence="6">
    <location>
        <begin position="229"/>
        <end position="230"/>
    </location>
    <ligand>
        <name>S-adenosyl-L-methionine</name>
        <dbReference type="ChEBI" id="CHEBI:59789"/>
    </ligand>
</feature>
<dbReference type="GO" id="GO:0008983">
    <property type="term" value="F:protein-glutamate O-methyltransferase activity"/>
    <property type="evidence" value="ECO:0007669"/>
    <property type="project" value="UniProtKB-EC"/>
</dbReference>
<evidence type="ECO:0000313" key="9">
    <source>
        <dbReference type="Proteomes" id="UP001320119"/>
    </source>
</evidence>
<dbReference type="CDD" id="cd02440">
    <property type="entry name" value="AdoMet_MTases"/>
    <property type="match status" value="1"/>
</dbReference>